<comment type="cofactor">
    <cofactor evidence="1 7">
        <name>Mn(2+)</name>
        <dbReference type="ChEBI" id="CHEBI:29035"/>
    </cofactor>
</comment>
<dbReference type="KEGG" id="hor:Hore_06950"/>
<comment type="caution">
    <text evidence="7">Lacks conserved residue(s) required for the propagation of feature annotation.</text>
</comment>
<feature type="binding site" evidence="7">
    <location>
        <position position="242"/>
    </location>
    <ligand>
        <name>Mn(2+)</name>
        <dbReference type="ChEBI" id="CHEBI:29035"/>
        <label>2</label>
    </ligand>
</feature>
<gene>
    <name evidence="7" type="primary">deoB</name>
    <name evidence="10" type="ordered locus">Hore_06950</name>
</gene>
<dbReference type="SUPFAM" id="SSF143856">
    <property type="entry name" value="DeoB insert domain-like"/>
    <property type="match status" value="1"/>
</dbReference>
<feature type="binding site" evidence="7">
    <location>
        <position position="247"/>
    </location>
    <ligand>
        <name>Mn(2+)</name>
        <dbReference type="ChEBI" id="CHEBI:29035"/>
        <label>2</label>
    </ligand>
</feature>
<evidence type="ECO:0000256" key="2">
    <source>
        <dbReference type="ARBA" id="ARBA00010373"/>
    </source>
</evidence>
<dbReference type="GO" id="GO:0009117">
    <property type="term" value="P:nucleotide metabolic process"/>
    <property type="evidence" value="ECO:0007669"/>
    <property type="project" value="UniProtKB-UniRule"/>
</dbReference>
<organism evidence="10 11">
    <name type="scientific">Halothermothrix orenii (strain H 168 / OCM 544 / DSM 9562)</name>
    <dbReference type="NCBI Taxonomy" id="373903"/>
    <lineage>
        <taxon>Bacteria</taxon>
        <taxon>Bacillati</taxon>
        <taxon>Bacillota</taxon>
        <taxon>Clostridia</taxon>
        <taxon>Halanaerobiales</taxon>
        <taxon>Halothermotrichaceae</taxon>
        <taxon>Halothermothrix</taxon>
    </lineage>
</organism>
<comment type="pathway">
    <text evidence="7">Carbohydrate degradation; 2-deoxy-D-ribose 1-phosphate degradation; D-glyceraldehyde 3-phosphate and acetaldehyde from 2-deoxy-alpha-D-ribose 1-phosphate: step 1/2.</text>
</comment>
<accession>B8CVY3</accession>
<evidence type="ECO:0000256" key="6">
    <source>
        <dbReference type="ARBA" id="ARBA00023235"/>
    </source>
</evidence>
<dbReference type="PANTHER" id="PTHR21110:SF0">
    <property type="entry name" value="PHOSPHOPENTOMUTASE"/>
    <property type="match status" value="1"/>
</dbReference>
<dbReference type="EC" id="5.4.2.7" evidence="7 8"/>
<evidence type="ECO:0000256" key="7">
    <source>
        <dbReference type="HAMAP-Rule" id="MF_00740"/>
    </source>
</evidence>
<evidence type="ECO:0000313" key="11">
    <source>
        <dbReference type="Proteomes" id="UP000000719"/>
    </source>
</evidence>
<dbReference type="AlphaFoldDB" id="B8CVY3"/>
<dbReference type="InterPro" id="IPR006124">
    <property type="entry name" value="Metalloenzyme"/>
</dbReference>
<keyword evidence="4 7" id="KW-0479">Metal-binding</keyword>
<dbReference type="InterPro" id="IPR010045">
    <property type="entry name" value="DeoB"/>
</dbReference>
<dbReference type="NCBIfam" id="NF003766">
    <property type="entry name" value="PRK05362.1"/>
    <property type="match status" value="1"/>
</dbReference>
<keyword evidence="11" id="KW-1185">Reference proteome</keyword>
<evidence type="ECO:0000256" key="4">
    <source>
        <dbReference type="ARBA" id="ARBA00022723"/>
    </source>
</evidence>
<dbReference type="Gene3D" id="3.30.70.1250">
    <property type="entry name" value="Phosphopentomutase"/>
    <property type="match status" value="1"/>
</dbReference>
<dbReference type="HAMAP" id="MF_00740">
    <property type="entry name" value="Phosphopentomut"/>
    <property type="match status" value="1"/>
</dbReference>
<keyword evidence="6 7" id="KW-0413">Isomerase</keyword>
<dbReference type="GO" id="GO:0030145">
    <property type="term" value="F:manganese ion binding"/>
    <property type="evidence" value="ECO:0007669"/>
    <property type="project" value="UniProtKB-UniRule"/>
</dbReference>
<reference evidence="10 11" key="1">
    <citation type="journal article" date="2009" name="PLoS ONE">
        <title>Genome analysis of the anaerobic thermohalophilic bacterium Halothermothrix orenii.</title>
        <authorList>
            <person name="Mavromatis K."/>
            <person name="Ivanova N."/>
            <person name="Anderson I."/>
            <person name="Lykidis A."/>
            <person name="Hooper S.D."/>
            <person name="Sun H."/>
            <person name="Kunin V."/>
            <person name="Lapidus A."/>
            <person name="Hugenholtz P."/>
            <person name="Patel B."/>
            <person name="Kyrpides N.C."/>
        </authorList>
    </citation>
    <scope>NUCLEOTIDE SEQUENCE [LARGE SCALE GENOMIC DNA]</scope>
    <source>
        <strain evidence="11">H 168 / OCM 544 / DSM 9562</strain>
    </source>
</reference>
<evidence type="ECO:0000256" key="3">
    <source>
        <dbReference type="ARBA" id="ARBA00022490"/>
    </source>
</evidence>
<dbReference type="GO" id="GO:0006015">
    <property type="term" value="P:5-phosphoribose 1-diphosphate biosynthetic process"/>
    <property type="evidence" value="ECO:0007669"/>
    <property type="project" value="UniProtKB-UniPathway"/>
</dbReference>
<name>B8CVY3_HALOH</name>
<dbReference type="FunFam" id="3.30.70.1250:FF:000001">
    <property type="entry name" value="Phosphopentomutase"/>
    <property type="match status" value="1"/>
</dbReference>
<evidence type="ECO:0000256" key="1">
    <source>
        <dbReference type="ARBA" id="ARBA00001936"/>
    </source>
</evidence>
<proteinExistence type="inferred from homology"/>
<dbReference type="GO" id="GO:0043094">
    <property type="term" value="P:metabolic compound salvage"/>
    <property type="evidence" value="ECO:0007669"/>
    <property type="project" value="UniProtKB-UniRule"/>
</dbReference>
<dbReference type="Gene3D" id="3.40.720.10">
    <property type="entry name" value="Alkaline Phosphatase, subunit A"/>
    <property type="match status" value="1"/>
</dbReference>
<dbReference type="Proteomes" id="UP000000719">
    <property type="component" value="Chromosome"/>
</dbReference>
<dbReference type="Pfam" id="PF01676">
    <property type="entry name" value="Metalloenzyme"/>
    <property type="match status" value="1"/>
</dbReference>
<evidence type="ECO:0000256" key="5">
    <source>
        <dbReference type="ARBA" id="ARBA00023211"/>
    </source>
</evidence>
<protein>
    <recommendedName>
        <fullName evidence="7 8">Phosphopentomutase</fullName>
        <ecNumber evidence="7 8">5.4.2.7</ecNumber>
    </recommendedName>
    <alternativeName>
        <fullName evidence="7">Phosphodeoxyribomutase</fullName>
    </alternativeName>
</protein>
<dbReference type="GO" id="GO:0006018">
    <property type="term" value="P:2-deoxyribose 1-phosphate catabolic process"/>
    <property type="evidence" value="ECO:0007669"/>
    <property type="project" value="UniProtKB-UniRule"/>
</dbReference>
<dbReference type="PANTHER" id="PTHR21110">
    <property type="entry name" value="PHOSPHOPENTOMUTASE"/>
    <property type="match status" value="1"/>
</dbReference>
<keyword evidence="5 7" id="KW-0464">Manganese</keyword>
<dbReference type="GO" id="GO:0008973">
    <property type="term" value="F:phosphopentomutase activity"/>
    <property type="evidence" value="ECO:0007669"/>
    <property type="project" value="UniProtKB-UniRule"/>
</dbReference>
<keyword evidence="3 7" id="KW-0963">Cytoplasm</keyword>
<comment type="catalytic activity">
    <reaction evidence="7">
        <text>alpha-D-ribose 1-phosphate = D-ribose 5-phosphate</text>
        <dbReference type="Rhea" id="RHEA:18793"/>
        <dbReference type="ChEBI" id="CHEBI:57720"/>
        <dbReference type="ChEBI" id="CHEBI:78346"/>
        <dbReference type="EC" id="5.4.2.7"/>
    </reaction>
</comment>
<sequence>MSIPNMERMGLGKIKDLEGISSTIKARGAYGKMAESSAGKDTTTGHWEIAGIILKEPFPTYPDGFPPEVIKPFEREIGREVLGNKPASGTKIIEELGEEHIKTGKPIVYTSADSVFQIAAHEEVIPVEELYNMCKIARRILTGKHAVGRVIARPFIGKPGNFVRTERREDFSLEPPEKTMLDIIKEAGLQVYAVGKIVDIFAGRGINEYNHTVDNMDSVDAILDYMDEVSSGLIFANLVEFDMVYGHRRNVKGYARALEEFDQRIPEILDKLKSNDILIITADHGCDPAYKGTDHTREYVPLLIYGENIKEDCNLGVRSSYSDLAATITDLLGVRQVNNGESFAGIILK</sequence>
<dbReference type="GO" id="GO:0005829">
    <property type="term" value="C:cytosol"/>
    <property type="evidence" value="ECO:0007669"/>
    <property type="project" value="TreeGrafter"/>
</dbReference>
<dbReference type="eggNOG" id="COG1015">
    <property type="taxonomic scope" value="Bacteria"/>
</dbReference>
<dbReference type="GO" id="GO:0000287">
    <property type="term" value="F:magnesium ion binding"/>
    <property type="evidence" value="ECO:0007669"/>
    <property type="project" value="UniProtKB-UniRule"/>
</dbReference>
<dbReference type="NCBIfam" id="TIGR01696">
    <property type="entry name" value="deoB"/>
    <property type="match status" value="1"/>
</dbReference>
<dbReference type="HOGENOM" id="CLU_053861_0_0_9"/>
<dbReference type="InterPro" id="IPR017850">
    <property type="entry name" value="Alkaline_phosphatase_core_sf"/>
</dbReference>
<dbReference type="EMBL" id="CP001098">
    <property type="protein sequence ID" value="ACL69452.1"/>
    <property type="molecule type" value="Genomic_DNA"/>
</dbReference>
<dbReference type="UniPathway" id="UPA00087">
    <property type="reaction ID" value="UER00173"/>
</dbReference>
<dbReference type="InterPro" id="IPR024052">
    <property type="entry name" value="Phosphopentomutase_DeoB_cap_sf"/>
</dbReference>
<comment type="subcellular location">
    <subcellularLocation>
        <location evidence="7">Cytoplasm</location>
    </subcellularLocation>
</comment>
<feature type="binding site" evidence="7">
    <location>
        <position position="295"/>
    </location>
    <ligand>
        <name>Mn(2+)</name>
        <dbReference type="ChEBI" id="CHEBI:29035"/>
        <label>2</label>
    </ligand>
</feature>
<dbReference type="SUPFAM" id="SSF53649">
    <property type="entry name" value="Alkaline phosphatase-like"/>
    <property type="match status" value="1"/>
</dbReference>
<feature type="domain" description="Metalloenzyme" evidence="9">
    <location>
        <begin position="186"/>
        <end position="334"/>
    </location>
</feature>
<evidence type="ECO:0000313" key="10">
    <source>
        <dbReference type="EMBL" id="ACL69452.1"/>
    </source>
</evidence>
<dbReference type="STRING" id="373903.Hore_06950"/>
<comment type="function">
    <text evidence="7">Isomerase that catalyzes the conversion of deoxy-ribose 1-phosphate (dRib-1-P) and ribose 1-phosphate (Rib-1-P) to deoxy-ribose 5-phosphate (dRib-5-P) and ribose 5-phosphate (Rib-5-P), respectively.</text>
</comment>
<evidence type="ECO:0000256" key="8">
    <source>
        <dbReference type="NCBIfam" id="TIGR01696"/>
    </source>
</evidence>
<comment type="similarity">
    <text evidence="2 7">Belongs to the phosphopentomutase family.</text>
</comment>
<dbReference type="CDD" id="cd16009">
    <property type="entry name" value="PPM"/>
    <property type="match status" value="1"/>
</dbReference>
<comment type="catalytic activity">
    <reaction evidence="7">
        <text>2-deoxy-alpha-D-ribose 1-phosphate = 2-deoxy-D-ribose 5-phosphate</text>
        <dbReference type="Rhea" id="RHEA:27658"/>
        <dbReference type="ChEBI" id="CHEBI:57259"/>
        <dbReference type="ChEBI" id="CHEBI:62877"/>
        <dbReference type="EC" id="5.4.2.7"/>
    </reaction>
</comment>
<evidence type="ECO:0000259" key="9">
    <source>
        <dbReference type="Pfam" id="PF01676"/>
    </source>
</evidence>